<dbReference type="InterPro" id="IPR004603">
    <property type="entry name" value="DNA_mismatch_endonuc_vsr"/>
</dbReference>
<dbReference type="Proteomes" id="UP001218362">
    <property type="component" value="Chromosome"/>
</dbReference>
<reference evidence="7" key="1">
    <citation type="submission" date="2023-03" db="EMBL/GenBank/DDBJ databases">
        <title>Andean soil-derived lignocellulolytic bacterial consortium as a source of novel taxa and putative plastic-active enzymes.</title>
        <authorList>
            <person name="Diaz-Garcia L."/>
            <person name="Chuvochina M."/>
            <person name="Feuerriegel G."/>
            <person name="Bunk B."/>
            <person name="Sproer C."/>
            <person name="Streit W.R."/>
            <person name="Rodriguez L.M."/>
            <person name="Overmann J."/>
            <person name="Jimenez D.J."/>
        </authorList>
    </citation>
    <scope>NUCLEOTIDE SEQUENCE</scope>
    <source>
        <strain evidence="7">MAG 26</strain>
    </source>
</reference>
<evidence type="ECO:0000256" key="5">
    <source>
        <dbReference type="ARBA" id="ARBA00023204"/>
    </source>
</evidence>
<evidence type="ECO:0000256" key="6">
    <source>
        <dbReference type="PIRNR" id="PIRNR018267"/>
    </source>
</evidence>
<dbReference type="AlphaFoldDB" id="A0AAJ5X497"/>
<protein>
    <recommendedName>
        <fullName evidence="6">Very short patch repair endonuclease</fullName>
        <ecNumber evidence="6">3.1.-.-</ecNumber>
    </recommendedName>
</protein>
<comment type="similarity">
    <text evidence="6">Belongs to the vsr family.</text>
</comment>
<evidence type="ECO:0000256" key="4">
    <source>
        <dbReference type="ARBA" id="ARBA00022801"/>
    </source>
</evidence>
<dbReference type="GO" id="GO:0016787">
    <property type="term" value="F:hydrolase activity"/>
    <property type="evidence" value="ECO:0007669"/>
    <property type="project" value="UniProtKB-KW"/>
</dbReference>
<keyword evidence="3 6" id="KW-0227">DNA damage</keyword>
<keyword evidence="4 6" id="KW-0378">Hydrolase</keyword>
<dbReference type="GO" id="GO:0006298">
    <property type="term" value="P:mismatch repair"/>
    <property type="evidence" value="ECO:0007669"/>
    <property type="project" value="UniProtKB-UniRule"/>
</dbReference>
<name>A0AAJ5X497_9SPHN</name>
<proteinExistence type="inferred from homology"/>
<evidence type="ECO:0000313" key="8">
    <source>
        <dbReference type="Proteomes" id="UP001218362"/>
    </source>
</evidence>
<keyword evidence="5 6" id="KW-0234">DNA repair</keyword>
<organism evidence="7 8">
    <name type="scientific">Candidatus Andeanibacterium colombiense</name>
    <dbReference type="NCBI Taxonomy" id="3121345"/>
    <lineage>
        <taxon>Bacteria</taxon>
        <taxon>Pseudomonadati</taxon>
        <taxon>Pseudomonadota</taxon>
        <taxon>Alphaproteobacteria</taxon>
        <taxon>Sphingomonadales</taxon>
        <taxon>Sphingomonadaceae</taxon>
        <taxon>Candidatus Andeanibacterium</taxon>
    </lineage>
</organism>
<dbReference type="NCBIfam" id="TIGR00632">
    <property type="entry name" value="vsr"/>
    <property type="match status" value="1"/>
</dbReference>
<dbReference type="CDD" id="cd00221">
    <property type="entry name" value="Vsr"/>
    <property type="match status" value="1"/>
</dbReference>
<keyword evidence="2 6" id="KW-0255">Endonuclease</keyword>
<dbReference type="SUPFAM" id="SSF52980">
    <property type="entry name" value="Restriction endonuclease-like"/>
    <property type="match status" value="1"/>
</dbReference>
<accession>A0AAJ5X497</accession>
<dbReference type="EMBL" id="CP119316">
    <property type="protein sequence ID" value="WEK46153.1"/>
    <property type="molecule type" value="Genomic_DNA"/>
</dbReference>
<dbReference type="InterPro" id="IPR011335">
    <property type="entry name" value="Restrct_endonuc-II-like"/>
</dbReference>
<evidence type="ECO:0000313" key="7">
    <source>
        <dbReference type="EMBL" id="WEK46153.1"/>
    </source>
</evidence>
<dbReference type="EC" id="3.1.-.-" evidence="6"/>
<evidence type="ECO:0000256" key="3">
    <source>
        <dbReference type="ARBA" id="ARBA00022763"/>
    </source>
</evidence>
<dbReference type="KEGG" id="acob:P0Y56_14195"/>
<keyword evidence="1 6" id="KW-0540">Nuclease</keyword>
<gene>
    <name evidence="7" type="ORF">P0Y56_14195</name>
</gene>
<dbReference type="GO" id="GO:0004519">
    <property type="term" value="F:endonuclease activity"/>
    <property type="evidence" value="ECO:0007669"/>
    <property type="project" value="UniProtKB-KW"/>
</dbReference>
<comment type="function">
    <text evidence="6">May nick specific sequences that contain T:G mispairs resulting from m5C-deamination.</text>
</comment>
<dbReference type="REBASE" id="965546">
    <property type="entry name" value="V.Sba26ORF14190P"/>
</dbReference>
<evidence type="ECO:0000256" key="2">
    <source>
        <dbReference type="ARBA" id="ARBA00022759"/>
    </source>
</evidence>
<dbReference type="PIRSF" id="PIRSF018267">
    <property type="entry name" value="VSR_endonuc"/>
    <property type="match status" value="1"/>
</dbReference>
<sequence length="156" mass="18065">MVDIVSQAVRSRMMSGIRAKNTKPEMAIRRGLHALGFRFRIHENRLPGKPDLAFPKFKSVILVHGCFWHGHQCHLFRWPKTREDFWRAKIARNIVVDKSALDALLNLDWRVAIVWECSLKGRAKLPIDAVLSRISNWLKSDEPFLEIEGDEARVLV</sequence>
<evidence type="ECO:0000256" key="1">
    <source>
        <dbReference type="ARBA" id="ARBA00022722"/>
    </source>
</evidence>
<dbReference type="Gene3D" id="3.40.960.10">
    <property type="entry name" value="VSR Endonuclease"/>
    <property type="match status" value="1"/>
</dbReference>
<dbReference type="Pfam" id="PF03852">
    <property type="entry name" value="Vsr"/>
    <property type="match status" value="1"/>
</dbReference>